<evidence type="ECO:0000313" key="1">
    <source>
        <dbReference type="EMBL" id="KKM90919.1"/>
    </source>
</evidence>
<reference evidence="1" key="1">
    <citation type="journal article" date="2015" name="Nature">
        <title>Complex archaea that bridge the gap between prokaryotes and eukaryotes.</title>
        <authorList>
            <person name="Spang A."/>
            <person name="Saw J.H."/>
            <person name="Jorgensen S.L."/>
            <person name="Zaremba-Niedzwiedzka K."/>
            <person name="Martijn J."/>
            <person name="Lind A.E."/>
            <person name="van Eijk R."/>
            <person name="Schleper C."/>
            <person name="Guy L."/>
            <person name="Ettema T.J."/>
        </authorList>
    </citation>
    <scope>NUCLEOTIDE SEQUENCE</scope>
</reference>
<protein>
    <submittedName>
        <fullName evidence="1">Uncharacterized protein</fullName>
    </submittedName>
</protein>
<dbReference type="EMBL" id="LAZR01006608">
    <property type="protein sequence ID" value="KKM90919.1"/>
    <property type="molecule type" value="Genomic_DNA"/>
</dbReference>
<comment type="caution">
    <text evidence="1">The sequence shown here is derived from an EMBL/GenBank/DDBJ whole genome shotgun (WGS) entry which is preliminary data.</text>
</comment>
<proteinExistence type="predicted"/>
<organism evidence="1">
    <name type="scientific">marine sediment metagenome</name>
    <dbReference type="NCBI Taxonomy" id="412755"/>
    <lineage>
        <taxon>unclassified sequences</taxon>
        <taxon>metagenomes</taxon>
        <taxon>ecological metagenomes</taxon>
    </lineage>
</organism>
<name>A0A0F9L7T4_9ZZZZ</name>
<sequence length="72" mass="7880">MTDEADKLRKAAIADEIERCRKDQAAAVMPIIGTLLDAWDGLPGDLRSDPGMEHFSEIIVQINDAMEGHDDG</sequence>
<dbReference type="AlphaFoldDB" id="A0A0F9L7T4"/>
<gene>
    <name evidence="1" type="ORF">LCGC14_1233720</name>
</gene>
<accession>A0A0F9L7T4</accession>